<dbReference type="FunFam" id="1.25.40.10:FF:000927">
    <property type="entry name" value="Pentatricopeptide repeat-containing protein"/>
    <property type="match status" value="1"/>
</dbReference>
<dbReference type="Pfam" id="PF13041">
    <property type="entry name" value="PPR_2"/>
    <property type="match status" value="2"/>
</dbReference>
<dbReference type="InterPro" id="IPR011990">
    <property type="entry name" value="TPR-like_helical_dom_sf"/>
</dbReference>
<dbReference type="InParanoid" id="A0A2R6QJT4"/>
<dbReference type="GO" id="GO:0003723">
    <property type="term" value="F:RNA binding"/>
    <property type="evidence" value="ECO:0007669"/>
    <property type="project" value="InterPro"/>
</dbReference>
<gene>
    <name evidence="4" type="ORF">CEY00_Acc16687</name>
</gene>
<organism evidence="4 5">
    <name type="scientific">Actinidia chinensis var. chinensis</name>
    <name type="common">Chinese soft-hair kiwi</name>
    <dbReference type="NCBI Taxonomy" id="1590841"/>
    <lineage>
        <taxon>Eukaryota</taxon>
        <taxon>Viridiplantae</taxon>
        <taxon>Streptophyta</taxon>
        <taxon>Embryophyta</taxon>
        <taxon>Tracheophyta</taxon>
        <taxon>Spermatophyta</taxon>
        <taxon>Magnoliopsida</taxon>
        <taxon>eudicotyledons</taxon>
        <taxon>Gunneridae</taxon>
        <taxon>Pentapetalae</taxon>
        <taxon>asterids</taxon>
        <taxon>Ericales</taxon>
        <taxon>Actinidiaceae</taxon>
        <taxon>Actinidia</taxon>
    </lineage>
</organism>
<dbReference type="Pfam" id="PF20431">
    <property type="entry name" value="E_motif"/>
    <property type="match status" value="1"/>
</dbReference>
<dbReference type="Proteomes" id="UP000241394">
    <property type="component" value="Chromosome LG15"/>
</dbReference>
<dbReference type="FunFam" id="1.25.40.10:FF:000125">
    <property type="entry name" value="Pentatricopeptide repeat-containing protein"/>
    <property type="match status" value="1"/>
</dbReference>
<protein>
    <submittedName>
        <fullName evidence="4">Pentatricopeptide repeat-containing protein</fullName>
    </submittedName>
</protein>
<dbReference type="InterPro" id="IPR046848">
    <property type="entry name" value="E_motif"/>
</dbReference>
<dbReference type="PROSITE" id="PS51375">
    <property type="entry name" value="PPR"/>
    <property type="match status" value="4"/>
</dbReference>
<dbReference type="EMBL" id="NKQK01000015">
    <property type="protein sequence ID" value="PSS09664.1"/>
    <property type="molecule type" value="Genomic_DNA"/>
</dbReference>
<name>A0A2R6QJT4_ACTCC</name>
<dbReference type="FunFam" id="1.25.40.10:FF:000470">
    <property type="entry name" value="Pentatricopeptide repeat-containing protein At5g66520"/>
    <property type="match status" value="1"/>
</dbReference>
<dbReference type="AlphaFoldDB" id="A0A2R6QJT4"/>
<dbReference type="InterPro" id="IPR046960">
    <property type="entry name" value="PPR_At4g14850-like_plant"/>
</dbReference>
<reference evidence="5" key="2">
    <citation type="journal article" date="2018" name="BMC Genomics">
        <title>A manually annotated Actinidia chinensis var. chinensis (kiwifruit) genome highlights the challenges associated with draft genomes and gene prediction in plants.</title>
        <authorList>
            <person name="Pilkington S.M."/>
            <person name="Crowhurst R."/>
            <person name="Hilario E."/>
            <person name="Nardozza S."/>
            <person name="Fraser L."/>
            <person name="Peng Y."/>
            <person name="Gunaseelan K."/>
            <person name="Simpson R."/>
            <person name="Tahir J."/>
            <person name="Deroles S.C."/>
            <person name="Templeton K."/>
            <person name="Luo Z."/>
            <person name="Davy M."/>
            <person name="Cheng C."/>
            <person name="McNeilage M."/>
            <person name="Scaglione D."/>
            <person name="Liu Y."/>
            <person name="Zhang Q."/>
            <person name="Datson P."/>
            <person name="De Silva N."/>
            <person name="Gardiner S.E."/>
            <person name="Bassett H."/>
            <person name="Chagne D."/>
            <person name="McCallum J."/>
            <person name="Dzierzon H."/>
            <person name="Deng C."/>
            <person name="Wang Y.Y."/>
            <person name="Barron L."/>
            <person name="Manako K."/>
            <person name="Bowen J."/>
            <person name="Foster T.M."/>
            <person name="Erridge Z.A."/>
            <person name="Tiffin H."/>
            <person name="Waite C.N."/>
            <person name="Davies K.M."/>
            <person name="Grierson E.P."/>
            <person name="Laing W.A."/>
            <person name="Kirk R."/>
            <person name="Chen X."/>
            <person name="Wood M."/>
            <person name="Montefiori M."/>
            <person name="Brummell D.A."/>
            <person name="Schwinn K.E."/>
            <person name="Catanach A."/>
            <person name="Fullerton C."/>
            <person name="Li D."/>
            <person name="Meiyalaghan S."/>
            <person name="Nieuwenhuizen N."/>
            <person name="Read N."/>
            <person name="Prakash R."/>
            <person name="Hunter D."/>
            <person name="Zhang H."/>
            <person name="McKenzie M."/>
            <person name="Knabel M."/>
            <person name="Harris A."/>
            <person name="Allan A.C."/>
            <person name="Gleave A."/>
            <person name="Chen A."/>
            <person name="Janssen B.J."/>
            <person name="Plunkett B."/>
            <person name="Ampomah-Dwamena C."/>
            <person name="Voogd C."/>
            <person name="Leif D."/>
            <person name="Lafferty D."/>
            <person name="Souleyre E.J.F."/>
            <person name="Varkonyi-Gasic E."/>
            <person name="Gambi F."/>
            <person name="Hanley J."/>
            <person name="Yao J.L."/>
            <person name="Cheung J."/>
            <person name="David K.M."/>
            <person name="Warren B."/>
            <person name="Marsh K."/>
            <person name="Snowden K.C."/>
            <person name="Lin-Wang K."/>
            <person name="Brian L."/>
            <person name="Martinez-Sanchez M."/>
            <person name="Wang M."/>
            <person name="Ileperuma N."/>
            <person name="Macnee N."/>
            <person name="Campin R."/>
            <person name="McAtee P."/>
            <person name="Drummond R.S.M."/>
            <person name="Espley R.V."/>
            <person name="Ireland H.S."/>
            <person name="Wu R."/>
            <person name="Atkinson R.G."/>
            <person name="Karunairetnam S."/>
            <person name="Bulley S."/>
            <person name="Chunkath S."/>
            <person name="Hanley Z."/>
            <person name="Storey R."/>
            <person name="Thrimawithana A.H."/>
            <person name="Thomson S."/>
            <person name="David C."/>
            <person name="Testolin R."/>
            <person name="Huang H."/>
            <person name="Hellens R.P."/>
            <person name="Schaffer R.J."/>
        </authorList>
    </citation>
    <scope>NUCLEOTIDE SEQUENCE [LARGE SCALE GENOMIC DNA]</scope>
    <source>
        <strain evidence="5">cv. Red5</strain>
    </source>
</reference>
<dbReference type="OMA" id="THAGMVM"/>
<dbReference type="FunFam" id="1.25.40.10:FF:000804">
    <property type="entry name" value="Pentatricopeptide repeat-containing protein, chloroplastic"/>
    <property type="match status" value="1"/>
</dbReference>
<feature type="region of interest" description="Disordered" evidence="3">
    <location>
        <begin position="31"/>
        <end position="51"/>
    </location>
</feature>
<dbReference type="Gramene" id="PSS09664">
    <property type="protein sequence ID" value="PSS09664"/>
    <property type="gene ID" value="CEY00_Acc16687"/>
</dbReference>
<keyword evidence="1" id="KW-0677">Repeat</keyword>
<feature type="repeat" description="PPR" evidence="2">
    <location>
        <begin position="292"/>
        <end position="326"/>
    </location>
</feature>
<dbReference type="STRING" id="1590841.A0A2R6QJT4"/>
<dbReference type="GO" id="GO:0009451">
    <property type="term" value="P:RNA modification"/>
    <property type="evidence" value="ECO:0007669"/>
    <property type="project" value="InterPro"/>
</dbReference>
<keyword evidence="5" id="KW-1185">Reference proteome</keyword>
<proteinExistence type="predicted"/>
<dbReference type="NCBIfam" id="TIGR00756">
    <property type="entry name" value="PPR"/>
    <property type="match status" value="5"/>
</dbReference>
<sequence length="645" mass="72642">MAVRFKPPNSKLHLSSQALEKFVKTHKNLSKPTPKLWPDHDHGHSELTTVTHPDDSRVRTLTLTHPILRTLDSFAGTLRDFNQVHTQLIVNGLFQHSLAASRVVKKLCSSSSTVFHAVALFDRFEEPDAFVCNTIVRSLVNLNDPDRALNFYYDKMVGKFVLPNNYSFPILAKVCGEIGSVREGGKIHARVVKHGFELDLFVRNALIHMYSVCGRILDARKVFDLSPVLDLVTWNSMIDGYAKNGEVSVAREVFDGMPERDAFSWNSMIAGYMEIGDVEAAKELFEKMPFRDLVSWNSLIDGYARVGNVSVAREFFDQMPLRNVVSWNTMLALYVRSKDYNECLKLFDGMVEGGDAKPNEATLVSVLTACAHLGRLDRGEWVHTYISNNMKIEPDVLLSTALLTMYAKCGAVDLARDVFDEMPNRSVVSWNSMIMGHGMHGHGEKSLEMFLEMEKTGVMPNDATFTCILSVCAHGGMILEGWWYFDLMRRVYMIEPKVEHYGCMVDLLSRAGLMKDSEELVRKMPTDAGTVGALLSACRNHSNLELGEIVAKRLIELQPGDIGPYALLSNIYASEGRWDDLENVRKMMTNKGLQKVERSSLIESGDLGNEFCWGIDSVHKRSMLYSMLSEMGAQIKLSCRKYDEL</sequence>
<evidence type="ECO:0000256" key="2">
    <source>
        <dbReference type="PROSITE-ProRule" id="PRU00708"/>
    </source>
</evidence>
<evidence type="ECO:0000256" key="1">
    <source>
        <dbReference type="ARBA" id="ARBA00022737"/>
    </source>
</evidence>
<reference evidence="4 5" key="1">
    <citation type="submission" date="2017-07" db="EMBL/GenBank/DDBJ databases">
        <title>An improved, manually edited Actinidia chinensis var. chinensis (kiwifruit) genome highlights the challenges associated with draft genomes and gene prediction in plants.</title>
        <authorList>
            <person name="Pilkington S."/>
            <person name="Crowhurst R."/>
            <person name="Hilario E."/>
            <person name="Nardozza S."/>
            <person name="Fraser L."/>
            <person name="Peng Y."/>
            <person name="Gunaseelan K."/>
            <person name="Simpson R."/>
            <person name="Tahir J."/>
            <person name="Deroles S."/>
            <person name="Templeton K."/>
            <person name="Luo Z."/>
            <person name="Davy M."/>
            <person name="Cheng C."/>
            <person name="Mcneilage M."/>
            <person name="Scaglione D."/>
            <person name="Liu Y."/>
            <person name="Zhang Q."/>
            <person name="Datson P."/>
            <person name="De Silva N."/>
            <person name="Gardiner S."/>
            <person name="Bassett H."/>
            <person name="Chagne D."/>
            <person name="Mccallum J."/>
            <person name="Dzierzon H."/>
            <person name="Deng C."/>
            <person name="Wang Y.-Y."/>
            <person name="Barron N."/>
            <person name="Manako K."/>
            <person name="Bowen J."/>
            <person name="Foster T."/>
            <person name="Erridge Z."/>
            <person name="Tiffin H."/>
            <person name="Waite C."/>
            <person name="Davies K."/>
            <person name="Grierson E."/>
            <person name="Laing W."/>
            <person name="Kirk R."/>
            <person name="Chen X."/>
            <person name="Wood M."/>
            <person name="Montefiori M."/>
            <person name="Brummell D."/>
            <person name="Schwinn K."/>
            <person name="Catanach A."/>
            <person name="Fullerton C."/>
            <person name="Li D."/>
            <person name="Meiyalaghan S."/>
            <person name="Nieuwenhuizen N."/>
            <person name="Read N."/>
            <person name="Prakash R."/>
            <person name="Hunter D."/>
            <person name="Zhang H."/>
            <person name="Mckenzie M."/>
            <person name="Knabel M."/>
            <person name="Harris A."/>
            <person name="Allan A."/>
            <person name="Chen A."/>
            <person name="Janssen B."/>
            <person name="Plunkett B."/>
            <person name="Dwamena C."/>
            <person name="Voogd C."/>
            <person name="Leif D."/>
            <person name="Lafferty D."/>
            <person name="Souleyre E."/>
            <person name="Varkonyi-Gasic E."/>
            <person name="Gambi F."/>
            <person name="Hanley J."/>
            <person name="Yao J.-L."/>
            <person name="Cheung J."/>
            <person name="David K."/>
            <person name="Warren B."/>
            <person name="Marsh K."/>
            <person name="Snowden K."/>
            <person name="Lin-Wang K."/>
            <person name="Brian L."/>
            <person name="Martinez-Sanchez M."/>
            <person name="Wang M."/>
            <person name="Ileperuma N."/>
            <person name="Macnee N."/>
            <person name="Campin R."/>
            <person name="Mcatee P."/>
            <person name="Drummond R."/>
            <person name="Espley R."/>
            <person name="Ireland H."/>
            <person name="Wu R."/>
            <person name="Atkinson R."/>
            <person name="Karunairetnam S."/>
            <person name="Bulley S."/>
            <person name="Chunkath S."/>
            <person name="Hanley Z."/>
            <person name="Storey R."/>
            <person name="Thrimawithana A."/>
            <person name="Thomson S."/>
            <person name="David C."/>
            <person name="Testolin R."/>
        </authorList>
    </citation>
    <scope>NUCLEOTIDE SEQUENCE [LARGE SCALE GENOMIC DNA]</scope>
    <source>
        <strain evidence="5">cv. Red5</strain>
        <tissue evidence="4">Young leaf</tissue>
    </source>
</reference>
<dbReference type="PANTHER" id="PTHR47926:SF485">
    <property type="entry name" value="REPEAT-LIKE SUPERFAMILY PROTEIN, PUTATIVE-RELATED"/>
    <property type="match status" value="1"/>
</dbReference>
<evidence type="ECO:0000313" key="5">
    <source>
        <dbReference type="Proteomes" id="UP000241394"/>
    </source>
</evidence>
<evidence type="ECO:0000256" key="3">
    <source>
        <dbReference type="SAM" id="MobiDB-lite"/>
    </source>
</evidence>
<dbReference type="Gene3D" id="1.25.40.10">
    <property type="entry name" value="Tetratricopeptide repeat domain"/>
    <property type="match status" value="5"/>
</dbReference>
<dbReference type="OrthoDB" id="185373at2759"/>
<dbReference type="Pfam" id="PF12854">
    <property type="entry name" value="PPR_1"/>
    <property type="match status" value="1"/>
</dbReference>
<dbReference type="Pfam" id="PF01535">
    <property type="entry name" value="PPR"/>
    <property type="match status" value="5"/>
</dbReference>
<feature type="repeat" description="PPR" evidence="2">
    <location>
        <begin position="230"/>
        <end position="264"/>
    </location>
</feature>
<dbReference type="SUPFAM" id="SSF48452">
    <property type="entry name" value="TPR-like"/>
    <property type="match status" value="1"/>
</dbReference>
<evidence type="ECO:0000313" key="4">
    <source>
        <dbReference type="EMBL" id="PSS09664.1"/>
    </source>
</evidence>
<feature type="repeat" description="PPR" evidence="2">
    <location>
        <begin position="426"/>
        <end position="460"/>
    </location>
</feature>
<dbReference type="PANTHER" id="PTHR47926">
    <property type="entry name" value="PENTATRICOPEPTIDE REPEAT-CONTAINING PROTEIN"/>
    <property type="match status" value="1"/>
</dbReference>
<comment type="caution">
    <text evidence="4">The sequence shown here is derived from an EMBL/GenBank/DDBJ whole genome shotgun (WGS) entry which is preliminary data.</text>
</comment>
<feature type="repeat" description="PPR" evidence="2">
    <location>
        <begin position="128"/>
        <end position="163"/>
    </location>
</feature>
<accession>A0A2R6QJT4</accession>
<dbReference type="InterPro" id="IPR002885">
    <property type="entry name" value="PPR_rpt"/>
</dbReference>
<dbReference type="GO" id="GO:0048731">
    <property type="term" value="P:system development"/>
    <property type="evidence" value="ECO:0007669"/>
    <property type="project" value="UniProtKB-ARBA"/>
</dbReference>